<dbReference type="PANTHER" id="PTHR43158:SF2">
    <property type="entry name" value="SKFA PEPTIDE EXPORT ATP-BINDING PROTEIN SKFE"/>
    <property type="match status" value="1"/>
</dbReference>
<keyword evidence="2 4" id="KW-0067">ATP-binding</keyword>
<dbReference type="SMART" id="SM00382">
    <property type="entry name" value="AAA"/>
    <property type="match status" value="1"/>
</dbReference>
<evidence type="ECO:0000256" key="2">
    <source>
        <dbReference type="ARBA" id="ARBA00022840"/>
    </source>
</evidence>
<dbReference type="EMBL" id="JAHZIK010001442">
    <property type="protein sequence ID" value="MBW7459012.1"/>
    <property type="molecule type" value="Genomic_DNA"/>
</dbReference>
<dbReference type="PANTHER" id="PTHR43158">
    <property type="entry name" value="SKFA PEPTIDE EXPORT ATP-BINDING PROTEIN SKFE"/>
    <property type="match status" value="1"/>
</dbReference>
<gene>
    <name evidence="4" type="ORF">K0U00_33680</name>
</gene>
<proteinExistence type="predicted"/>
<accession>A0ABS7CDV6</accession>
<reference evidence="4 5" key="1">
    <citation type="submission" date="2021-07" db="EMBL/GenBank/DDBJ databases">
        <title>Paenibacillus radiodurans sp. nov., isolated from the southeastern edge of Tengger Desert.</title>
        <authorList>
            <person name="Zhang G."/>
        </authorList>
    </citation>
    <scope>NUCLEOTIDE SEQUENCE [LARGE SCALE GENOMIC DNA]</scope>
    <source>
        <strain evidence="4 5">CCM 7311</strain>
    </source>
</reference>
<organism evidence="4 5">
    <name type="scientific">Paenibacillus sepulcri</name>
    <dbReference type="NCBI Taxonomy" id="359917"/>
    <lineage>
        <taxon>Bacteria</taxon>
        <taxon>Bacillati</taxon>
        <taxon>Bacillota</taxon>
        <taxon>Bacilli</taxon>
        <taxon>Bacillales</taxon>
        <taxon>Paenibacillaceae</taxon>
        <taxon>Paenibacillus</taxon>
    </lineage>
</organism>
<protein>
    <submittedName>
        <fullName evidence="4">ATP-binding cassette domain-containing protein</fullName>
    </submittedName>
</protein>
<evidence type="ECO:0000313" key="5">
    <source>
        <dbReference type="Proteomes" id="UP001519887"/>
    </source>
</evidence>
<comment type="caution">
    <text evidence="4">The sequence shown here is derived from an EMBL/GenBank/DDBJ whole genome shotgun (WGS) entry which is preliminary data.</text>
</comment>
<evidence type="ECO:0000313" key="4">
    <source>
        <dbReference type="EMBL" id="MBW7459012.1"/>
    </source>
</evidence>
<dbReference type="InterPro" id="IPR027417">
    <property type="entry name" value="P-loop_NTPase"/>
</dbReference>
<dbReference type="InterPro" id="IPR017871">
    <property type="entry name" value="ABC_transporter-like_CS"/>
</dbReference>
<dbReference type="Gene3D" id="3.40.50.300">
    <property type="entry name" value="P-loop containing nucleotide triphosphate hydrolases"/>
    <property type="match status" value="1"/>
</dbReference>
<dbReference type="SUPFAM" id="SSF52540">
    <property type="entry name" value="P-loop containing nucleoside triphosphate hydrolases"/>
    <property type="match status" value="1"/>
</dbReference>
<dbReference type="RefSeq" id="WP_210040571.1">
    <property type="nucleotide sequence ID" value="NZ_JBHLVU010000021.1"/>
</dbReference>
<dbReference type="InterPro" id="IPR003593">
    <property type="entry name" value="AAA+_ATPase"/>
</dbReference>
<dbReference type="Pfam" id="PF00005">
    <property type="entry name" value="ABC_tran"/>
    <property type="match status" value="1"/>
</dbReference>
<name>A0ABS7CDV6_9BACL</name>
<dbReference type="PROSITE" id="PS00211">
    <property type="entry name" value="ABC_TRANSPORTER_1"/>
    <property type="match status" value="1"/>
</dbReference>
<dbReference type="GO" id="GO:0005524">
    <property type="term" value="F:ATP binding"/>
    <property type="evidence" value="ECO:0007669"/>
    <property type="project" value="UniProtKB-KW"/>
</dbReference>
<sequence>MIHLNEITLRREERDILTGVNLHMEKGQHWVILGRNGSGKTTLMEMMTGYMFPSSGTVDVLGNRYGACDVREVRKEIGYISQSVIEKLSLTDPVWEIVATGEYAFLRFYQAIDEEVRLKAIRLVEEVGLGHMAYQPLGTLSQGERKKILLARSLMSNPKLLIMDEPCAGLDLHEREKLLVDLGRLSDRGLMVVYVTHHLEEIIPLFTHVALLHEGRLTAAGPKELVLSAEALSQAYDWPVEVEWVDGRPWIRAVARQGGMER</sequence>
<evidence type="ECO:0000259" key="3">
    <source>
        <dbReference type="PROSITE" id="PS50893"/>
    </source>
</evidence>
<dbReference type="PROSITE" id="PS50893">
    <property type="entry name" value="ABC_TRANSPORTER_2"/>
    <property type="match status" value="1"/>
</dbReference>
<dbReference type="InterPro" id="IPR003439">
    <property type="entry name" value="ABC_transporter-like_ATP-bd"/>
</dbReference>
<dbReference type="Proteomes" id="UP001519887">
    <property type="component" value="Unassembled WGS sequence"/>
</dbReference>
<evidence type="ECO:0000256" key="1">
    <source>
        <dbReference type="ARBA" id="ARBA00022741"/>
    </source>
</evidence>
<feature type="domain" description="ABC transporter" evidence="3">
    <location>
        <begin position="2"/>
        <end position="239"/>
    </location>
</feature>
<keyword evidence="1" id="KW-0547">Nucleotide-binding</keyword>
<keyword evidence="5" id="KW-1185">Reference proteome</keyword>